<name>A0ABR6KQH0_9BACT</name>
<dbReference type="Pfam" id="PF19775">
    <property type="entry name" value="DUF6261"/>
    <property type="match status" value="1"/>
</dbReference>
<protein>
    <submittedName>
        <fullName evidence="2">FlaG/YvyC family protein</fullName>
    </submittedName>
</protein>
<keyword evidence="3" id="KW-1185">Reference proteome</keyword>
<comment type="caution">
    <text evidence="2">The sequence shown here is derived from an EMBL/GenBank/DDBJ whole genome shotgun (WGS) entry which is preliminary data.</text>
</comment>
<evidence type="ECO:0000256" key="1">
    <source>
        <dbReference type="SAM" id="MobiDB-lite"/>
    </source>
</evidence>
<accession>A0ABR6KQH0</accession>
<dbReference type="Proteomes" id="UP000533637">
    <property type="component" value="Unassembled WGS sequence"/>
</dbReference>
<reference evidence="2 3" key="1">
    <citation type="submission" date="2020-08" db="EMBL/GenBank/DDBJ databases">
        <title>Genomic Encyclopedia of Type Strains, Phase IV (KMG-IV): sequencing the most valuable type-strain genomes for metagenomic binning, comparative biology and taxonomic classification.</title>
        <authorList>
            <person name="Goeker M."/>
        </authorList>
    </citation>
    <scope>NUCLEOTIDE SEQUENCE [LARGE SCALE GENOMIC DNA]</scope>
    <source>
        <strain evidence="2 3">DSM 102983</strain>
    </source>
</reference>
<evidence type="ECO:0000313" key="2">
    <source>
        <dbReference type="EMBL" id="MBB4623680.1"/>
    </source>
</evidence>
<dbReference type="RefSeq" id="WP_183671674.1">
    <property type="nucleotide sequence ID" value="NZ_BMPB01000008.1"/>
</dbReference>
<feature type="region of interest" description="Disordered" evidence="1">
    <location>
        <begin position="230"/>
        <end position="259"/>
    </location>
</feature>
<sequence length="259" mass="29389">MEISTISLPRMNNGAHFLYNTDFYNRIEADTKVKNKVAEVLTRYKQAIDHEDEALTISRKSLNTDKIVEYDRRRDSLYVGIKSIVKAQLTVSDPEIQNAAREINQIIKDYNINVKTQLDKETGLLINFIDDMENKYADQVQKLALGSFINQLKQSNSYVRSYTASRNDERLSNPEYTLKEARKVTDEVYLEVVKLINAYAVIEGDTDYKALIAVQNQEIVHYKQQVLKQSVPPVSGDPTAPIEPDAPSGGGGDDRPEIE</sequence>
<dbReference type="EMBL" id="JACHOC010000007">
    <property type="protein sequence ID" value="MBB4623680.1"/>
    <property type="molecule type" value="Genomic_DNA"/>
</dbReference>
<proteinExistence type="predicted"/>
<gene>
    <name evidence="2" type="ORF">GGQ57_003596</name>
</gene>
<evidence type="ECO:0000313" key="3">
    <source>
        <dbReference type="Proteomes" id="UP000533637"/>
    </source>
</evidence>
<dbReference type="InterPro" id="IPR046228">
    <property type="entry name" value="DUF6261"/>
</dbReference>
<organism evidence="2 3">
    <name type="scientific">Parabacteroides faecis</name>
    <dbReference type="NCBI Taxonomy" id="1217282"/>
    <lineage>
        <taxon>Bacteria</taxon>
        <taxon>Pseudomonadati</taxon>
        <taxon>Bacteroidota</taxon>
        <taxon>Bacteroidia</taxon>
        <taxon>Bacteroidales</taxon>
        <taxon>Tannerellaceae</taxon>
        <taxon>Parabacteroides</taxon>
    </lineage>
</organism>